<protein>
    <submittedName>
        <fullName evidence="2">Uncharacterized protein</fullName>
    </submittedName>
</protein>
<organism evidence="2">
    <name type="scientific">Phaffia rhodozyma</name>
    <name type="common">Yeast</name>
    <name type="synonym">Xanthophyllomyces dendrorhous</name>
    <dbReference type="NCBI Taxonomy" id="264483"/>
    <lineage>
        <taxon>Eukaryota</taxon>
        <taxon>Fungi</taxon>
        <taxon>Dikarya</taxon>
        <taxon>Basidiomycota</taxon>
        <taxon>Agaricomycotina</taxon>
        <taxon>Tremellomycetes</taxon>
        <taxon>Cystofilobasidiales</taxon>
        <taxon>Mrakiaceae</taxon>
        <taxon>Phaffia</taxon>
    </lineage>
</organism>
<dbReference type="EMBL" id="LN483157">
    <property type="protein sequence ID" value="CED84292.1"/>
    <property type="molecule type" value="Genomic_DNA"/>
</dbReference>
<proteinExistence type="predicted"/>
<evidence type="ECO:0000256" key="1">
    <source>
        <dbReference type="SAM" id="MobiDB-lite"/>
    </source>
</evidence>
<feature type="compositionally biased region" description="Polar residues" evidence="1">
    <location>
        <begin position="67"/>
        <end position="77"/>
    </location>
</feature>
<name>A0A0F7SPW0_PHARH</name>
<sequence>MAGAEIYSLEVRRLRMCKQERLVICLVIHRLNPSLPPICLTRSRFGPPEITTGIVLTSHHLSILPSVKTSRQNSRSPTIGLEEATHAHAQA</sequence>
<accession>A0A0F7SPW0</accession>
<evidence type="ECO:0000313" key="2">
    <source>
        <dbReference type="EMBL" id="CED84292.1"/>
    </source>
</evidence>
<dbReference type="AlphaFoldDB" id="A0A0F7SPW0"/>
<feature type="region of interest" description="Disordered" evidence="1">
    <location>
        <begin position="67"/>
        <end position="91"/>
    </location>
</feature>
<reference evidence="2" key="1">
    <citation type="submission" date="2014-08" db="EMBL/GenBank/DDBJ databases">
        <authorList>
            <person name="Sharma Rahul"/>
            <person name="Thines Marco"/>
        </authorList>
    </citation>
    <scope>NUCLEOTIDE SEQUENCE</scope>
</reference>